<dbReference type="OrthoDB" id="69177at2759"/>
<proteinExistence type="predicted"/>
<name>A0A1Z5JMW3_FISSO</name>
<feature type="compositionally biased region" description="Acidic residues" evidence="1">
    <location>
        <begin position="382"/>
        <end position="394"/>
    </location>
</feature>
<evidence type="ECO:0000313" key="2">
    <source>
        <dbReference type="EMBL" id="GAX15256.1"/>
    </source>
</evidence>
<dbReference type="Proteomes" id="UP000198406">
    <property type="component" value="Unassembled WGS sequence"/>
</dbReference>
<evidence type="ECO:0000313" key="3">
    <source>
        <dbReference type="Proteomes" id="UP000198406"/>
    </source>
</evidence>
<organism evidence="2 3">
    <name type="scientific">Fistulifera solaris</name>
    <name type="common">Oleaginous diatom</name>
    <dbReference type="NCBI Taxonomy" id="1519565"/>
    <lineage>
        <taxon>Eukaryota</taxon>
        <taxon>Sar</taxon>
        <taxon>Stramenopiles</taxon>
        <taxon>Ochrophyta</taxon>
        <taxon>Bacillariophyta</taxon>
        <taxon>Bacillariophyceae</taxon>
        <taxon>Bacillariophycidae</taxon>
        <taxon>Naviculales</taxon>
        <taxon>Naviculaceae</taxon>
        <taxon>Fistulifera</taxon>
    </lineage>
</organism>
<accession>A0A1Z5JMW3</accession>
<sequence length="401" mass="44757">MSESVPADEANNNSNKDFVIRDGFPALRKPDGSHWIEDDEPIPRQPFLAFEHALNFSNIDDWRHDCETVFTARDKEENVSYSAGVTYFMPSVMKPRCAIEAFVLELFHRHVTDKTLYLPEQSGAEWWTLVMDESEENEKNDDNEDEDDDEQGDEVGMHFDADYGLEEQAPNLLVHPRLATVTYLSDFGAPTVVFNKKSPPPKDIDSLGGEIRTAWLSQPSVGKHIAFDGRLLHGAPATFFPAMQGHHSSELEEPPTKKVKSEPANKKRYTLLVNIWLNHCPLDAEPLDEDIIQQLKVPFAEGKSPSFSWNGSFDATLLLQKVALTASTEDPAGEEETVICGRRVSILYGATMDRMHEVSASGRLLELELGEGAVSIQVGEAVLEESDEENDESDSDNHAGK</sequence>
<comment type="caution">
    <text evidence="2">The sequence shown here is derived from an EMBL/GenBank/DDBJ whole genome shotgun (WGS) entry which is preliminary data.</text>
</comment>
<feature type="region of interest" description="Disordered" evidence="1">
    <location>
        <begin position="378"/>
        <end position="401"/>
    </location>
</feature>
<feature type="compositionally biased region" description="Acidic residues" evidence="1">
    <location>
        <begin position="134"/>
        <end position="153"/>
    </location>
</feature>
<reference evidence="2 3" key="1">
    <citation type="journal article" date="2015" name="Plant Cell">
        <title>Oil accumulation by the oleaginous diatom Fistulifera solaris as revealed by the genome and transcriptome.</title>
        <authorList>
            <person name="Tanaka T."/>
            <person name="Maeda Y."/>
            <person name="Veluchamy A."/>
            <person name="Tanaka M."/>
            <person name="Abida H."/>
            <person name="Marechal E."/>
            <person name="Bowler C."/>
            <person name="Muto M."/>
            <person name="Sunaga Y."/>
            <person name="Tanaka M."/>
            <person name="Yoshino T."/>
            <person name="Taniguchi T."/>
            <person name="Fukuda Y."/>
            <person name="Nemoto M."/>
            <person name="Matsumoto M."/>
            <person name="Wong P.S."/>
            <person name="Aburatani S."/>
            <person name="Fujibuchi W."/>
        </authorList>
    </citation>
    <scope>NUCLEOTIDE SEQUENCE [LARGE SCALE GENOMIC DNA]</scope>
    <source>
        <strain evidence="2 3">JPCC DA0580</strain>
    </source>
</reference>
<gene>
    <name evidence="2" type="ORF">FisN_1Hh693</name>
</gene>
<evidence type="ECO:0000256" key="1">
    <source>
        <dbReference type="SAM" id="MobiDB-lite"/>
    </source>
</evidence>
<protein>
    <submittedName>
        <fullName evidence="2">Uncharacterized protein</fullName>
    </submittedName>
</protein>
<dbReference type="InParanoid" id="A0A1Z5JMW3"/>
<dbReference type="AlphaFoldDB" id="A0A1Z5JMW3"/>
<keyword evidence="3" id="KW-1185">Reference proteome</keyword>
<dbReference type="EMBL" id="BDSP01000089">
    <property type="protein sequence ID" value="GAX15256.1"/>
    <property type="molecule type" value="Genomic_DNA"/>
</dbReference>
<feature type="region of interest" description="Disordered" evidence="1">
    <location>
        <begin position="134"/>
        <end position="156"/>
    </location>
</feature>